<dbReference type="SUPFAM" id="SSF57756">
    <property type="entry name" value="Retrovirus zinc finger-like domains"/>
    <property type="match status" value="1"/>
</dbReference>
<keyword evidence="1" id="KW-0479">Metal-binding</keyword>
<dbReference type="InterPro" id="IPR036875">
    <property type="entry name" value="Znf_CCHC_sf"/>
</dbReference>
<dbReference type="AlphaFoldDB" id="A0AAW1V1S8"/>
<dbReference type="PANTHER" id="PTHR33223">
    <property type="entry name" value="CCHC-TYPE DOMAIN-CONTAINING PROTEIN"/>
    <property type="match status" value="1"/>
</dbReference>
<comment type="caution">
    <text evidence="3">The sequence shown here is derived from an EMBL/GenBank/DDBJ whole genome shotgun (WGS) entry which is preliminary data.</text>
</comment>
<evidence type="ECO:0000256" key="1">
    <source>
        <dbReference type="PROSITE-ProRule" id="PRU00047"/>
    </source>
</evidence>
<evidence type="ECO:0000313" key="3">
    <source>
        <dbReference type="EMBL" id="KAK9886232.1"/>
    </source>
</evidence>
<dbReference type="Proteomes" id="UP001431783">
    <property type="component" value="Unassembled WGS sequence"/>
</dbReference>
<dbReference type="PANTHER" id="PTHR33223:SF6">
    <property type="entry name" value="CCHC-TYPE DOMAIN-CONTAINING PROTEIN"/>
    <property type="match status" value="1"/>
</dbReference>
<gene>
    <name evidence="3" type="ORF">WA026_015751</name>
</gene>
<keyword evidence="1" id="KW-0863">Zinc-finger</keyword>
<name>A0AAW1V1S8_9CUCU</name>
<dbReference type="EMBL" id="JARQZJ010000099">
    <property type="protein sequence ID" value="KAK9886232.1"/>
    <property type="molecule type" value="Genomic_DNA"/>
</dbReference>
<dbReference type="InterPro" id="IPR005162">
    <property type="entry name" value="Retrotrans_gag_dom"/>
</dbReference>
<dbReference type="Pfam" id="PF03732">
    <property type="entry name" value="Retrotrans_gag"/>
    <property type="match status" value="1"/>
</dbReference>
<dbReference type="GO" id="GO:0008270">
    <property type="term" value="F:zinc ion binding"/>
    <property type="evidence" value="ECO:0007669"/>
    <property type="project" value="UniProtKB-KW"/>
</dbReference>
<dbReference type="Gene3D" id="4.10.60.10">
    <property type="entry name" value="Zinc finger, CCHC-type"/>
    <property type="match status" value="1"/>
</dbReference>
<evidence type="ECO:0000259" key="2">
    <source>
        <dbReference type="PROSITE" id="PS50158"/>
    </source>
</evidence>
<reference evidence="3 4" key="1">
    <citation type="submission" date="2023-03" db="EMBL/GenBank/DDBJ databases">
        <title>Genome insight into feeding habits of ladybird beetles.</title>
        <authorList>
            <person name="Li H.-S."/>
            <person name="Huang Y.-H."/>
            <person name="Pang H."/>
        </authorList>
    </citation>
    <scope>NUCLEOTIDE SEQUENCE [LARGE SCALE GENOMIC DNA]</scope>
    <source>
        <strain evidence="3">SYSU_2023b</strain>
        <tissue evidence="3">Whole body</tissue>
    </source>
</reference>
<dbReference type="GO" id="GO:0003676">
    <property type="term" value="F:nucleic acid binding"/>
    <property type="evidence" value="ECO:0007669"/>
    <property type="project" value="InterPro"/>
</dbReference>
<evidence type="ECO:0000313" key="4">
    <source>
        <dbReference type="Proteomes" id="UP001431783"/>
    </source>
</evidence>
<dbReference type="SMART" id="SM00343">
    <property type="entry name" value="ZnF_C2HC"/>
    <property type="match status" value="1"/>
</dbReference>
<dbReference type="PROSITE" id="PS50158">
    <property type="entry name" value="ZF_CCHC"/>
    <property type="match status" value="1"/>
</dbReference>
<proteinExistence type="predicted"/>
<feature type="domain" description="CCHC-type" evidence="2">
    <location>
        <begin position="212"/>
        <end position="227"/>
    </location>
</feature>
<protein>
    <recommendedName>
        <fullName evidence="2">CCHC-type domain-containing protein</fullName>
    </recommendedName>
</protein>
<keyword evidence="4" id="KW-1185">Reference proteome</keyword>
<keyword evidence="1" id="KW-0862">Zinc</keyword>
<sequence>MTFLEELEQLGCPRGVTRWHEVSKPANFSEVSTNYYKGDARAWYMSRKSTFTNWKDFSEQLKNAFLPLNYEQTLPKEIKKRTQGKEEKLVLYVTRTQNLFGKLRDIRLSETQQISIIRKGLLPQLQRALAFLETRNCDELLAKVKHLTSENPRGDEVNNIVIKTEDYRGNLRPEVMPPVATPTTVRTIDRLAESGTTSSNSRQVRFQNENSCWRCGQTGHMRSHCRNQSNTFCSRFGWENIISRDCRCSNCCGAVIKRSPLNLAKMWLQEW</sequence>
<accession>A0AAW1V1S8</accession>
<organism evidence="3 4">
    <name type="scientific">Henosepilachna vigintioctopunctata</name>
    <dbReference type="NCBI Taxonomy" id="420089"/>
    <lineage>
        <taxon>Eukaryota</taxon>
        <taxon>Metazoa</taxon>
        <taxon>Ecdysozoa</taxon>
        <taxon>Arthropoda</taxon>
        <taxon>Hexapoda</taxon>
        <taxon>Insecta</taxon>
        <taxon>Pterygota</taxon>
        <taxon>Neoptera</taxon>
        <taxon>Endopterygota</taxon>
        <taxon>Coleoptera</taxon>
        <taxon>Polyphaga</taxon>
        <taxon>Cucujiformia</taxon>
        <taxon>Coccinelloidea</taxon>
        <taxon>Coccinellidae</taxon>
        <taxon>Epilachninae</taxon>
        <taxon>Epilachnini</taxon>
        <taxon>Henosepilachna</taxon>
    </lineage>
</organism>
<dbReference type="InterPro" id="IPR001878">
    <property type="entry name" value="Znf_CCHC"/>
</dbReference>